<dbReference type="InterPro" id="IPR038081">
    <property type="entry name" value="CalX-like_sf"/>
</dbReference>
<evidence type="ECO:0000256" key="1">
    <source>
        <dbReference type="SAM" id="SignalP"/>
    </source>
</evidence>
<sequence length="1105" mass="115985">MFSIFKRPLLTLLACTVTAAFSASAHAAIGDSQVARWKDNKTACFLLMFDDSCPSHFQVAIPEMVKRGMIGTFYVNPGGSGYTSNAAQWNTVIPQLGMVYGNHTWSHANTTTLVGMEDEIRKCWEVIRNIYYPGDTSPHLISYGQPGVNTWFSYGQPLTDILNNYNMISRPEFIAGKAPFTGINTLPELLAVADTAITQKGMGYTIFHGLQRRPSEGDPDQGGQDFWAFDKDVYRRFLDGLKTRRDGGDLWITDPISYHKYEKERNSATITVTAATSSLVTLTLTTTTNALYDLPLTVNTQVPSAWRAATVVQGAKTVSVPVSNGSIRYDALPNGGTVSITESALPVVTIKATSPEAYETGAAPGVFTVSTSGTQPVSVNYLLTGTAANGTRFNIAASPLAIASSSATLNATPVTNSVYEGEQSVVITLAPGSDYIIGSDSSATVMIHDRTDIAPADWYLQANQPSGQHWNNLPVWKSQPTGGTQLSAFSRGTVNDRFHTNGFELRTKNAYYPPDQSFYGNNIVLDGPAAKLSLALTAYYGSSGMPTNTVPTLTTNGGSINPFVSTLTQLLTVGTFNSLGTTRVLNGGNISTPTGGLNLRVTKLTGPGELTLTNGPGTGTFGSLLFNVSNATHYRGKLNLAGGTLSFPINVTSCGPLALATGTAVINSKAVKVARLTIGKTILPAGTYTTDDLNGRGVTFTGTGTITTSLIPDGWSHLDIGAPALSGAATYSGSTWTLTGSGTQIGATSDKFAFTSAQTTTATPSIVARITSVQTTPVSAQAGVMLRDGTDANAPFVALTVSPAGLITLRSRTVVGATATAVQASATVAAPVWLKLNQASGTITAAYSTNNISWTPVGSVAANFAGAPQAGLAICAGTDTVRATATVTDVSVENTTPVLTASTLSVSASPTGAGTIAGSGIFENGTAISLNATPSAGYGFAGWRENSASVTTASVYNFTLNESRSLVAHFQPANLATFQTTFFTTTELNDAAISAPSADPDGDGYSNLLEYALGTNPKVANSLHQQSAFENGQLALIYQRSKTASDLAYIVEVSNDLKTWKFSASDVSAATVLDDDGYTQTIRVRDLTPPSSIDPRFIRLRIVTQ</sequence>
<dbReference type="OrthoDB" id="184768at2"/>
<feature type="domain" description="Bacterial repeat" evidence="3">
    <location>
        <begin position="905"/>
        <end position="973"/>
    </location>
</feature>
<feature type="domain" description="NodB homology" evidence="2">
    <location>
        <begin position="41"/>
        <end position="143"/>
    </location>
</feature>
<evidence type="ECO:0000259" key="2">
    <source>
        <dbReference type="Pfam" id="PF01522"/>
    </source>
</evidence>
<dbReference type="Pfam" id="PF01522">
    <property type="entry name" value="Polysacc_deac_1"/>
    <property type="match status" value="1"/>
</dbReference>
<dbReference type="InterPro" id="IPR044060">
    <property type="entry name" value="Bacterial_rp_domain"/>
</dbReference>
<keyword evidence="1" id="KW-0732">Signal</keyword>
<dbReference type="Gene3D" id="2.60.120.200">
    <property type="match status" value="1"/>
</dbReference>
<evidence type="ECO:0000259" key="3">
    <source>
        <dbReference type="Pfam" id="PF18998"/>
    </source>
</evidence>
<dbReference type="InterPro" id="IPR002509">
    <property type="entry name" value="NODB_dom"/>
</dbReference>
<protein>
    <submittedName>
        <fullName evidence="4">Polysaccharide deacetylase family protein</fullName>
    </submittedName>
</protein>
<dbReference type="EMBL" id="VMBG01000001">
    <property type="protein sequence ID" value="TSJ77917.1"/>
    <property type="molecule type" value="Genomic_DNA"/>
</dbReference>
<dbReference type="AlphaFoldDB" id="A0A556QMR8"/>
<proteinExistence type="predicted"/>
<dbReference type="SUPFAM" id="SSF88713">
    <property type="entry name" value="Glycoside hydrolase/deacetylase"/>
    <property type="match status" value="1"/>
</dbReference>
<dbReference type="Pfam" id="PF18998">
    <property type="entry name" value="Flg_new_2"/>
    <property type="match status" value="1"/>
</dbReference>
<name>A0A556QMR8_9BACT</name>
<comment type="caution">
    <text evidence="4">The sequence shown here is derived from an EMBL/GenBank/DDBJ whole genome shotgun (WGS) entry which is preliminary data.</text>
</comment>
<organism evidence="4 5">
    <name type="scientific">Rariglobus hedericola</name>
    <dbReference type="NCBI Taxonomy" id="2597822"/>
    <lineage>
        <taxon>Bacteria</taxon>
        <taxon>Pseudomonadati</taxon>
        <taxon>Verrucomicrobiota</taxon>
        <taxon>Opitutia</taxon>
        <taxon>Opitutales</taxon>
        <taxon>Opitutaceae</taxon>
        <taxon>Rariglobus</taxon>
    </lineage>
</organism>
<keyword evidence="5" id="KW-1185">Reference proteome</keyword>
<dbReference type="InterPro" id="IPR011330">
    <property type="entry name" value="Glyco_hydro/deAcase_b/a-brl"/>
</dbReference>
<evidence type="ECO:0000313" key="5">
    <source>
        <dbReference type="Proteomes" id="UP000315648"/>
    </source>
</evidence>
<accession>A0A556QMR8</accession>
<dbReference type="GO" id="GO:0005975">
    <property type="term" value="P:carbohydrate metabolic process"/>
    <property type="evidence" value="ECO:0007669"/>
    <property type="project" value="InterPro"/>
</dbReference>
<feature type="chain" id="PRO_5021834931" evidence="1">
    <location>
        <begin position="28"/>
        <end position="1105"/>
    </location>
</feature>
<dbReference type="Proteomes" id="UP000315648">
    <property type="component" value="Unassembled WGS sequence"/>
</dbReference>
<dbReference type="SUPFAM" id="SSF141072">
    <property type="entry name" value="CalX-like"/>
    <property type="match status" value="1"/>
</dbReference>
<reference evidence="4 5" key="1">
    <citation type="submission" date="2019-07" db="EMBL/GenBank/DDBJ databases">
        <title>Description of 53C-WASEF.</title>
        <authorList>
            <person name="Pitt A."/>
            <person name="Hahn M.W."/>
        </authorList>
    </citation>
    <scope>NUCLEOTIDE SEQUENCE [LARGE SCALE GENOMIC DNA]</scope>
    <source>
        <strain evidence="4 5">53C-WASEF</strain>
    </source>
</reference>
<evidence type="ECO:0000313" key="4">
    <source>
        <dbReference type="EMBL" id="TSJ77917.1"/>
    </source>
</evidence>
<gene>
    <name evidence="4" type="ORF">FPL22_00990</name>
</gene>
<dbReference type="Gene3D" id="3.20.20.370">
    <property type="entry name" value="Glycoside hydrolase/deacetylase"/>
    <property type="match status" value="1"/>
</dbReference>
<feature type="signal peptide" evidence="1">
    <location>
        <begin position="1"/>
        <end position="27"/>
    </location>
</feature>
<dbReference type="GO" id="GO:0016810">
    <property type="term" value="F:hydrolase activity, acting on carbon-nitrogen (but not peptide) bonds"/>
    <property type="evidence" value="ECO:0007669"/>
    <property type="project" value="InterPro"/>
</dbReference>